<comment type="caution">
    <text evidence="1">The sequence shown here is derived from an EMBL/GenBank/DDBJ whole genome shotgun (WGS) entry which is preliminary data.</text>
</comment>
<gene>
    <name evidence="1" type="ORF">PVL29_015914</name>
</gene>
<keyword evidence="2" id="KW-1185">Reference proteome</keyword>
<protein>
    <submittedName>
        <fullName evidence="1">Uncharacterized protein</fullName>
    </submittedName>
</protein>
<evidence type="ECO:0000313" key="2">
    <source>
        <dbReference type="Proteomes" id="UP001168098"/>
    </source>
</evidence>
<dbReference type="Proteomes" id="UP001168098">
    <property type="component" value="Unassembled WGS sequence"/>
</dbReference>
<dbReference type="AlphaFoldDB" id="A0AA38ZEQ2"/>
<name>A0AA38ZEQ2_VITRO</name>
<reference evidence="1 2" key="1">
    <citation type="journal article" date="2023" name="BMC Biotechnol.">
        <title>Vitis rotundifolia cv Carlos genome sequencing.</title>
        <authorList>
            <person name="Huff M."/>
            <person name="Hulse-Kemp A."/>
            <person name="Scheffler B."/>
            <person name="Youngblood R."/>
            <person name="Simpson S."/>
            <person name="Babiker E."/>
            <person name="Staton M."/>
        </authorList>
    </citation>
    <scope>NUCLEOTIDE SEQUENCE [LARGE SCALE GENOMIC DNA]</scope>
    <source>
        <tissue evidence="1">Leaf</tissue>
    </source>
</reference>
<organism evidence="1 2">
    <name type="scientific">Vitis rotundifolia</name>
    <name type="common">Muscadine grape</name>
    <dbReference type="NCBI Taxonomy" id="103349"/>
    <lineage>
        <taxon>Eukaryota</taxon>
        <taxon>Viridiplantae</taxon>
        <taxon>Streptophyta</taxon>
        <taxon>Embryophyta</taxon>
        <taxon>Tracheophyta</taxon>
        <taxon>Spermatophyta</taxon>
        <taxon>Magnoliopsida</taxon>
        <taxon>eudicotyledons</taxon>
        <taxon>Gunneridae</taxon>
        <taxon>Pentapetalae</taxon>
        <taxon>rosids</taxon>
        <taxon>Vitales</taxon>
        <taxon>Vitaceae</taxon>
        <taxon>Viteae</taxon>
        <taxon>Vitis</taxon>
    </lineage>
</organism>
<evidence type="ECO:0000313" key="1">
    <source>
        <dbReference type="EMBL" id="KAJ9687237.1"/>
    </source>
</evidence>
<accession>A0AA38ZEQ2</accession>
<proteinExistence type="predicted"/>
<dbReference type="EMBL" id="JARBHA010000012">
    <property type="protein sequence ID" value="KAJ9687237.1"/>
    <property type="molecule type" value="Genomic_DNA"/>
</dbReference>
<sequence length="47" mass="4817">MGRVEEDVTIAMAVVGASAGGEILPGQCTAKRVVACGGRQKQGMRKV</sequence>